<comment type="similarity">
    <text evidence="1">Belongs to the VgrG protein family.</text>
</comment>
<feature type="compositionally biased region" description="Acidic residues" evidence="2">
    <location>
        <begin position="861"/>
        <end position="911"/>
    </location>
</feature>
<dbReference type="Gene3D" id="3.55.50.10">
    <property type="entry name" value="Baseplate protein-like domains"/>
    <property type="match status" value="1"/>
</dbReference>
<dbReference type="RefSeq" id="WP_146563500.1">
    <property type="nucleotide sequence ID" value="NZ_SIHJ01000001.1"/>
</dbReference>
<reference evidence="4 5" key="1">
    <citation type="submission" date="2019-02" db="EMBL/GenBank/DDBJ databases">
        <title>Deep-cultivation of Planctomycetes and their phenomic and genomic characterization uncovers novel biology.</title>
        <authorList>
            <person name="Wiegand S."/>
            <person name="Jogler M."/>
            <person name="Boedeker C."/>
            <person name="Pinto D."/>
            <person name="Vollmers J."/>
            <person name="Rivas-Marin E."/>
            <person name="Kohn T."/>
            <person name="Peeters S.H."/>
            <person name="Heuer A."/>
            <person name="Rast P."/>
            <person name="Oberbeckmann S."/>
            <person name="Bunk B."/>
            <person name="Jeske O."/>
            <person name="Meyerdierks A."/>
            <person name="Storesund J.E."/>
            <person name="Kallscheuer N."/>
            <person name="Luecker S."/>
            <person name="Lage O.M."/>
            <person name="Pohl T."/>
            <person name="Merkel B.J."/>
            <person name="Hornburger P."/>
            <person name="Mueller R.-W."/>
            <person name="Bruemmer F."/>
            <person name="Labrenz M."/>
            <person name="Spormann A.M."/>
            <person name="Op Den Camp H."/>
            <person name="Overmann J."/>
            <person name="Amann R."/>
            <person name="Jetten M.S.M."/>
            <person name="Mascher T."/>
            <person name="Medema M.H."/>
            <person name="Devos D.P."/>
            <person name="Kaster A.-K."/>
            <person name="Ovreas L."/>
            <person name="Rohde M."/>
            <person name="Galperin M.Y."/>
            <person name="Jogler C."/>
        </authorList>
    </citation>
    <scope>NUCLEOTIDE SEQUENCE [LARGE SCALE GENOMIC DNA]</scope>
    <source>
        <strain evidence="4 5">KOR34</strain>
    </source>
</reference>
<dbReference type="NCBIfam" id="TIGR01646">
    <property type="entry name" value="vgr_GE"/>
    <property type="match status" value="2"/>
</dbReference>
<dbReference type="Pfam" id="PF04717">
    <property type="entry name" value="Phage_base_V"/>
    <property type="match status" value="1"/>
</dbReference>
<evidence type="ECO:0000313" key="5">
    <source>
        <dbReference type="Proteomes" id="UP000316714"/>
    </source>
</evidence>
<evidence type="ECO:0000313" key="4">
    <source>
        <dbReference type="EMBL" id="TWT36526.1"/>
    </source>
</evidence>
<dbReference type="AlphaFoldDB" id="A0A5C5VD50"/>
<comment type="caution">
    <text evidence="4">The sequence shown here is derived from an EMBL/GenBank/DDBJ whole genome shotgun (WGS) entry which is preliminary data.</text>
</comment>
<accession>A0A5C5VD50</accession>
<evidence type="ECO:0000259" key="3">
    <source>
        <dbReference type="Pfam" id="PF04717"/>
    </source>
</evidence>
<feature type="compositionally biased region" description="Polar residues" evidence="2">
    <location>
        <begin position="1"/>
        <end position="11"/>
    </location>
</feature>
<feature type="region of interest" description="Disordered" evidence="2">
    <location>
        <begin position="456"/>
        <end position="480"/>
    </location>
</feature>
<evidence type="ECO:0000256" key="1">
    <source>
        <dbReference type="ARBA" id="ARBA00005558"/>
    </source>
</evidence>
<dbReference type="SUPFAM" id="SSF69349">
    <property type="entry name" value="Phage fibre proteins"/>
    <property type="match status" value="1"/>
</dbReference>
<feature type="region of interest" description="Disordered" evidence="2">
    <location>
        <begin position="852"/>
        <end position="911"/>
    </location>
</feature>
<dbReference type="InterPro" id="IPR006533">
    <property type="entry name" value="T6SS_Vgr_RhsGE"/>
</dbReference>
<feature type="domain" description="Gp5/Type VI secretion system Vgr protein OB-fold" evidence="3">
    <location>
        <begin position="477"/>
        <end position="529"/>
    </location>
</feature>
<evidence type="ECO:0000256" key="2">
    <source>
        <dbReference type="SAM" id="MobiDB-lite"/>
    </source>
</evidence>
<proteinExistence type="inferred from homology"/>
<dbReference type="NCBIfam" id="TIGR03361">
    <property type="entry name" value="VI_Rhs_Vgr"/>
    <property type="match status" value="1"/>
</dbReference>
<dbReference type="Gene3D" id="2.40.50.230">
    <property type="entry name" value="Gp5 N-terminal domain"/>
    <property type="match status" value="1"/>
</dbReference>
<dbReference type="InterPro" id="IPR037026">
    <property type="entry name" value="Vgr_OB-fold_dom_sf"/>
</dbReference>
<name>A0A5C5VD50_9BACT</name>
<organism evidence="4 5">
    <name type="scientific">Posidoniimonas corsicana</name>
    <dbReference type="NCBI Taxonomy" id="1938618"/>
    <lineage>
        <taxon>Bacteria</taxon>
        <taxon>Pseudomonadati</taxon>
        <taxon>Planctomycetota</taxon>
        <taxon>Planctomycetia</taxon>
        <taxon>Pirellulales</taxon>
        <taxon>Lacipirellulaceae</taxon>
        <taxon>Posidoniimonas</taxon>
    </lineage>
</organism>
<dbReference type="InterPro" id="IPR006531">
    <property type="entry name" value="Gp5/Vgr_OB"/>
</dbReference>
<feature type="region of interest" description="Disordered" evidence="2">
    <location>
        <begin position="1"/>
        <end position="20"/>
    </location>
</feature>
<dbReference type="InterPro" id="IPR017847">
    <property type="entry name" value="T6SS_RhsGE_Vgr_subset"/>
</dbReference>
<dbReference type="SUPFAM" id="SSF69279">
    <property type="entry name" value="Phage tail proteins"/>
    <property type="match status" value="2"/>
</dbReference>
<dbReference type="Gene3D" id="2.30.110.50">
    <property type="match status" value="1"/>
</dbReference>
<dbReference type="OrthoDB" id="9762420at2"/>
<dbReference type="Gene3D" id="4.10.220.110">
    <property type="match status" value="1"/>
</dbReference>
<dbReference type="EMBL" id="SIHJ01000001">
    <property type="protein sequence ID" value="TWT36526.1"/>
    <property type="molecule type" value="Genomic_DNA"/>
</dbReference>
<protein>
    <submittedName>
        <fullName evidence="4">Phage-related baseplate assembly protein</fullName>
    </submittedName>
</protein>
<dbReference type="Proteomes" id="UP000316714">
    <property type="component" value="Unassembled WGS sequence"/>
</dbReference>
<dbReference type="Pfam" id="PF05954">
    <property type="entry name" value="Phage_GPD"/>
    <property type="match status" value="1"/>
</dbReference>
<sequence>MSSDNPGQSDASSDDQELSQDNRALRISTALNHGVLLVTRFAGHEGVSIPFRFEIELLSEQDDVEFNKLLGASATVTAEIPNMPARKWNGVITRFSQLSRDDNFTHYSATLEPATYALALRTNCRVFQEEKIDDILDTLLDGLDVMKHYTKADQRQPRNYCVQYRESDFAFFSRLVEEYGLLYYFEHQDDAHTLVLCDDSTQLSEIPNLDPVDFCEINEGDGTVKTWEKTQRLTPTSVSLRDSHFQQAGDPFKAEKDLADEVTVGTVNHKLNPAGASHEHFDCPGRYAVRYDSLGKASLEIEQDQVAESPLKHIATDASAVAQQKCELLANQAISIAGESDVLPFSPGGVFTLNGHYNADGAYLLTHVSHVVTLGVGVTSAAADDSLQYSNAFQCLPSSLPYRTPLATARPLAYGLQSARVVADLDANRGADDFKEQLIDQYGRVKVQFLWDRREDASAGEGNNEAPSDGDDQQQETAQPADRSCWIRVAQFWAGKRWGAFFLPRHGHEVLVAFEHGDPDRPVIVGSLYNSENMPPMELPTNTAVSGIKSCSLRGNPEKDSNSIVFFDELGNEHLDLHSEKHTISVTEESHHEFVAGPSVRVFGGLSRLFSSGAGGGPAPQANPNKLKAAVTKKYRNIGLAKNFEADINVTLGNAANIVGGVPCGSSNESVFGGKLGLCIDPMGWLDDGLAKQVQDLLMPTGEWSGLFGQGRYLHYGSETTIRHGSEINRRSKQAFDSSNPRTSMVAGIVTASAALTALGFASQTKNPIIWENLVRSLGPRGVSGALLNLLIEFEKAYGETDAGAEKQSEASSLSAQADALKSDYASLILQLASSVTDQGAALTAAGQQGSAAQQAKADSEDNSVDDAEQEADDENEEDAATTSDDSDQPDDSSDQDADGPSDDEITFGSDDADVYQCYDGLLATGARHISLRARATDDDDTDPSLIHLDAQGSDGDDNGVVAINSTGQATVVCGPASVQIRRDGQTGQIDISAGNDGAITLSVGPEGSGSQITMTSDGIKLSVGPDGGPCLELTSSGVTMSCGSNSVAVDESGQTTQGMNVSQQAEMSFEAKGTMVSIEGSGQTAVKGAVTMIN</sequence>
<keyword evidence="5" id="KW-1185">Reference proteome</keyword>
<gene>
    <name evidence="4" type="ORF">KOR34_14320</name>
</gene>
<dbReference type="SUPFAM" id="SSF69255">
    <property type="entry name" value="gp5 N-terminal domain-like"/>
    <property type="match status" value="1"/>
</dbReference>